<accession>A0A8A4XEA9</accession>
<evidence type="ECO:0000256" key="1">
    <source>
        <dbReference type="SAM" id="Coils"/>
    </source>
</evidence>
<organism evidence="2">
    <name type="scientific">Emberiza spodocephala ambidensovirus</name>
    <dbReference type="NCBI Taxonomy" id="2794446"/>
    <lineage>
        <taxon>Viruses</taxon>
        <taxon>Monodnaviria</taxon>
        <taxon>Shotokuvirae</taxon>
        <taxon>Cossaviricota</taxon>
        <taxon>Quintoviricetes</taxon>
        <taxon>Piccovirales</taxon>
        <taxon>Parvoviridae</taxon>
        <taxon>Densovirinae</taxon>
        <taxon>Ambidensovirus</taxon>
    </lineage>
</organism>
<dbReference type="EMBL" id="MW046627">
    <property type="protein sequence ID" value="QTE04114.1"/>
    <property type="molecule type" value="Genomic_DNA"/>
</dbReference>
<keyword evidence="1" id="KW-0175">Coiled coil</keyword>
<reference evidence="2" key="1">
    <citation type="submission" date="2020-09" db="EMBL/GenBank/DDBJ databases">
        <title>Parvovirus dark matter in the feces of wild birds.</title>
        <authorList>
            <person name="Dai Z."/>
            <person name="Yang S."/>
            <person name="Zhang W."/>
        </authorList>
    </citation>
    <scope>NUCLEOTIDE SEQUENCE</scope>
    <source>
        <strain evidence="2">Bfb14par05</strain>
    </source>
</reference>
<evidence type="ECO:0000313" key="2">
    <source>
        <dbReference type="EMBL" id="QTE04114.1"/>
    </source>
</evidence>
<sequence length="395" mass="46303">MPSAMLSLIWKVCVYLVVHMNGLKMSNYLLTKQEVTLVMVLSCLVWQLQQVDASNLNDIPEERSAEVSLEAQRRVAEELSIIHQQEHQELTTMKVQVWQEEEKVEDSELKSYIDYQNDSPEPESTSLMISSEIQQDLGIEKYQACLSLANLSKSSTYMLTKASKTSAITSDVHLCSLKQKWFDSINDVYTDFNNTFENLYWHSFTFNHFVDKKNKLYNDCMYLTRGPIRTVPIQSCYWTTKLGVIHRTNEFWNLWDSVGPDILYMYDFVLYNNNDENLKENSLWYLIAYIKMIALEINNPYDVIKVLRSRESYRKMYHSLNDQLEQLKLTITSLSRRLTRIEVDNISLRRSNDQNKVVNRYQSTDMTLLDGNIFVSKNNKDDVIVDSNKNIHVIH</sequence>
<feature type="coiled-coil region" evidence="1">
    <location>
        <begin position="310"/>
        <end position="344"/>
    </location>
</feature>
<proteinExistence type="predicted"/>
<protein>
    <submittedName>
        <fullName evidence="2">Uncharacterized protein</fullName>
    </submittedName>
</protein>
<name>A0A8A4XEA9_9VIRU</name>